<protein>
    <submittedName>
        <fullName evidence="1">Uncharacterized protein</fullName>
    </submittedName>
</protein>
<reference evidence="1" key="1">
    <citation type="submission" date="2021-11" db="EMBL/GenBank/DDBJ databases">
        <authorList>
            <person name="Herlambang A."/>
            <person name="Guo Y."/>
            <person name="Takashima Y."/>
            <person name="Nishizawa T."/>
        </authorList>
    </citation>
    <scope>NUCLEOTIDE SEQUENCE</scope>
    <source>
        <strain evidence="1">E1425</strain>
    </source>
</reference>
<gene>
    <name evidence="1" type="ORF">EMPS_06915</name>
</gene>
<keyword evidence="2" id="KW-1185">Reference proteome</keyword>
<sequence length="379" mass="42956">MSADVSALQLSPSPAATGRLDIVFSQAPTHMRWIESTTECRHIEALYLLVDDARDAHIKQLLACFPTLTERNRVVRYANVKLDQNFPGSQCRFPDHRDPHRTRPPFGQLIRVETRFTALGNTSLTFQHRFLTVPKSQANRDFNNRNEDHLYSQLEEGDEPERVFASAEGGIVCIKWQTDEKGFRFFRPTPGIFSHGNLRQTLVAPSVVNFLRSEAPERRAIGSARPKNAFRVEIHLRKSDEDELGHVTNSRYVSLVHDVLTFGLRTGYYANGSGAQRTQLDLPVDPEHQMVPPSSAVAVPAGSAFYKKGKVFELYTGYERELKVKPEVYVWSWVEPTRIGGEFDVIRFEICSTDAQGQEQIVSLCRTIIHDDTQLQASL</sequence>
<proteinExistence type="predicted"/>
<dbReference type="AlphaFoldDB" id="A0A9P3LXX9"/>
<dbReference type="SUPFAM" id="SSF54637">
    <property type="entry name" value="Thioesterase/thiol ester dehydrase-isomerase"/>
    <property type="match status" value="1"/>
</dbReference>
<reference evidence="1" key="2">
    <citation type="journal article" date="2022" name="Microbiol. Resour. Announc.">
        <title>Whole-Genome Sequence of Entomortierella parvispora E1425, a Mucoromycotan Fungus Associated with Burkholderiaceae-Related Endosymbiotic Bacteria.</title>
        <authorList>
            <person name="Herlambang A."/>
            <person name="Guo Y."/>
            <person name="Takashima Y."/>
            <person name="Narisawa K."/>
            <person name="Ohta H."/>
            <person name="Nishizawa T."/>
        </authorList>
    </citation>
    <scope>NUCLEOTIDE SEQUENCE</scope>
    <source>
        <strain evidence="1">E1425</strain>
    </source>
</reference>
<accession>A0A9P3LXX9</accession>
<dbReference type="OrthoDB" id="2308728at2759"/>
<dbReference type="InterPro" id="IPR029069">
    <property type="entry name" value="HotDog_dom_sf"/>
</dbReference>
<evidence type="ECO:0000313" key="1">
    <source>
        <dbReference type="EMBL" id="GJJ74557.1"/>
    </source>
</evidence>
<name>A0A9P3LXX9_9FUNG</name>
<dbReference type="EMBL" id="BQFW01000009">
    <property type="protein sequence ID" value="GJJ74557.1"/>
    <property type="molecule type" value="Genomic_DNA"/>
</dbReference>
<organism evidence="1 2">
    <name type="scientific">Entomortierella parvispora</name>
    <dbReference type="NCBI Taxonomy" id="205924"/>
    <lineage>
        <taxon>Eukaryota</taxon>
        <taxon>Fungi</taxon>
        <taxon>Fungi incertae sedis</taxon>
        <taxon>Mucoromycota</taxon>
        <taxon>Mortierellomycotina</taxon>
        <taxon>Mortierellomycetes</taxon>
        <taxon>Mortierellales</taxon>
        <taxon>Mortierellaceae</taxon>
        <taxon>Entomortierella</taxon>
    </lineage>
</organism>
<evidence type="ECO:0000313" key="2">
    <source>
        <dbReference type="Proteomes" id="UP000827284"/>
    </source>
</evidence>
<comment type="caution">
    <text evidence="1">The sequence shown here is derived from an EMBL/GenBank/DDBJ whole genome shotgun (WGS) entry which is preliminary data.</text>
</comment>
<dbReference type="Proteomes" id="UP000827284">
    <property type="component" value="Unassembled WGS sequence"/>
</dbReference>
<dbReference type="Gene3D" id="3.10.129.10">
    <property type="entry name" value="Hotdog Thioesterase"/>
    <property type="match status" value="1"/>
</dbReference>